<feature type="compositionally biased region" description="Basic and acidic residues" evidence="1">
    <location>
        <begin position="304"/>
        <end position="317"/>
    </location>
</feature>
<keyword evidence="3" id="KW-1185">Reference proteome</keyword>
<evidence type="ECO:0000313" key="2">
    <source>
        <dbReference type="EMBL" id="KAG2373701.1"/>
    </source>
</evidence>
<proteinExistence type="predicted"/>
<feature type="compositionally biased region" description="Basic and acidic residues" evidence="1">
    <location>
        <begin position="358"/>
        <end position="384"/>
    </location>
</feature>
<reference evidence="2 3" key="1">
    <citation type="journal article" date="2018" name="BMC Genomics">
        <title>The genome of Naegleria lovaniensis, the basis for a comparative approach to unravel pathogenicity factors of the human pathogenic amoeba N. fowleri.</title>
        <authorList>
            <person name="Liechti N."/>
            <person name="Schurch N."/>
            <person name="Bruggmann R."/>
            <person name="Wittwer M."/>
        </authorList>
    </citation>
    <scope>NUCLEOTIDE SEQUENCE [LARGE SCALE GENOMIC DNA]</scope>
    <source>
        <strain evidence="2 3">ATCC 30569</strain>
    </source>
</reference>
<gene>
    <name evidence="2" type="ORF">C9374_011790</name>
</gene>
<protein>
    <submittedName>
        <fullName evidence="2">Uncharacterized protein</fullName>
    </submittedName>
</protein>
<feature type="compositionally biased region" description="Acidic residues" evidence="1">
    <location>
        <begin position="403"/>
        <end position="418"/>
    </location>
</feature>
<feature type="compositionally biased region" description="Low complexity" evidence="1">
    <location>
        <begin position="219"/>
        <end position="228"/>
    </location>
</feature>
<feature type="compositionally biased region" description="Basic and acidic residues" evidence="1">
    <location>
        <begin position="206"/>
        <end position="218"/>
    </location>
</feature>
<sequence>MPTTKYLVKSSQINDWGMFTADGDQVVQLEIYTTCDVWKSSIPNMRQRGISPMQIALQMTNEIVQGVLARGNKHLSQKKKRKDKYDEQYEKENIQGNVMNEAQTLNPYFEVQDSTVRENICYYLMKEWLCGDSTASLEKSCIHLYNYHCTSPCKNNNNSHSSRRTIEEKESSSQKEGVQKPLEVKEEPSMKSEQKGSESENAVESNEGKVEEKHEVDRSQSSQQPKEQQQIDHQHQKEATQEQIRQDVLQEIDNIQHRREEEPIENVIERRLHDDFENVKEETEEESGQVMEGLEVIGTGIEANKVEGEQEELKASEGEEEDLGGETNDDHLQEGDGLNSNDVEQDDKYENGYEDEQEHNQTEEPLDDAHEHIHQEEDEIKAPTEEGQVGDEEPPIPMQNDISEQELEAVENSTQDEE</sequence>
<comment type="caution">
    <text evidence="2">The sequence shown here is derived from an EMBL/GenBank/DDBJ whole genome shotgun (WGS) entry which is preliminary data.</text>
</comment>
<dbReference type="EMBL" id="PYSW02000051">
    <property type="protein sequence ID" value="KAG2373701.1"/>
    <property type="molecule type" value="Genomic_DNA"/>
</dbReference>
<dbReference type="AlphaFoldDB" id="A0AA88KF16"/>
<feature type="compositionally biased region" description="Basic and acidic residues" evidence="1">
    <location>
        <begin position="164"/>
        <end position="173"/>
    </location>
</feature>
<evidence type="ECO:0000313" key="3">
    <source>
        <dbReference type="Proteomes" id="UP000816034"/>
    </source>
</evidence>
<feature type="compositionally biased region" description="Basic and acidic residues" evidence="1">
    <location>
        <begin position="254"/>
        <end position="281"/>
    </location>
</feature>
<evidence type="ECO:0000256" key="1">
    <source>
        <dbReference type="SAM" id="MobiDB-lite"/>
    </source>
</evidence>
<dbReference type="RefSeq" id="XP_044542875.1">
    <property type="nucleotide sequence ID" value="XM_044687484.1"/>
</dbReference>
<organism evidence="2 3">
    <name type="scientific">Naegleria lovaniensis</name>
    <name type="common">Amoeba</name>
    <dbReference type="NCBI Taxonomy" id="51637"/>
    <lineage>
        <taxon>Eukaryota</taxon>
        <taxon>Discoba</taxon>
        <taxon>Heterolobosea</taxon>
        <taxon>Tetramitia</taxon>
        <taxon>Eutetramitia</taxon>
        <taxon>Vahlkampfiidae</taxon>
        <taxon>Naegleria</taxon>
    </lineage>
</organism>
<dbReference type="GeneID" id="68104244"/>
<feature type="compositionally biased region" description="Basic and acidic residues" evidence="1">
    <location>
        <begin position="182"/>
        <end position="198"/>
    </location>
</feature>
<feature type="region of interest" description="Disordered" evidence="1">
    <location>
        <begin position="152"/>
        <end position="418"/>
    </location>
</feature>
<dbReference type="Proteomes" id="UP000816034">
    <property type="component" value="Unassembled WGS sequence"/>
</dbReference>
<name>A0AA88KF16_NAELO</name>
<feature type="compositionally biased region" description="Basic and acidic residues" evidence="1">
    <location>
        <begin position="229"/>
        <end position="240"/>
    </location>
</feature>
<accession>A0AA88KF16</accession>